<dbReference type="PATRIC" id="fig|1048834.4.peg.2038"/>
<proteinExistence type="predicted"/>
<dbReference type="HOGENOM" id="CLU_3076010_0_0_9"/>
<dbReference type="EMBL" id="CP002902">
    <property type="protein sequence ID" value="AEJ44066.1"/>
    <property type="molecule type" value="Genomic_DNA"/>
</dbReference>
<dbReference type="Proteomes" id="UP000000292">
    <property type="component" value="Chromosome"/>
</dbReference>
<dbReference type="AlphaFoldDB" id="F8IFA0"/>
<evidence type="ECO:0000256" key="1">
    <source>
        <dbReference type="SAM" id="MobiDB-lite"/>
    </source>
</evidence>
<dbReference type="KEGG" id="aad:TC41_2160"/>
<sequence length="52" mass="5722">MRSFHATFLLRAPLFQLREAPSREAAMASSVRSRGIVGKRPAEEMDHAAVAP</sequence>
<feature type="region of interest" description="Disordered" evidence="1">
    <location>
        <begin position="26"/>
        <end position="52"/>
    </location>
</feature>
<gene>
    <name evidence="2" type="ordered locus">TC41_2160</name>
</gene>
<protein>
    <submittedName>
        <fullName evidence="2">Uncharacterized protein</fullName>
    </submittedName>
</protein>
<evidence type="ECO:0000313" key="3">
    <source>
        <dbReference type="Proteomes" id="UP000000292"/>
    </source>
</evidence>
<feature type="compositionally biased region" description="Basic and acidic residues" evidence="1">
    <location>
        <begin position="40"/>
        <end position="52"/>
    </location>
</feature>
<organism evidence="2 3">
    <name type="scientific">Alicyclobacillus acidocaldarius (strain Tc-4-1)</name>
    <name type="common">Bacillus acidocaldarius</name>
    <dbReference type="NCBI Taxonomy" id="1048834"/>
    <lineage>
        <taxon>Bacteria</taxon>
        <taxon>Bacillati</taxon>
        <taxon>Bacillota</taxon>
        <taxon>Bacilli</taxon>
        <taxon>Bacillales</taxon>
        <taxon>Alicyclobacillaceae</taxon>
        <taxon>Alicyclobacillus</taxon>
    </lineage>
</organism>
<reference evidence="2 3" key="1">
    <citation type="journal article" date="2011" name="J. Bacteriol.">
        <title>Complete Genome Sequence of Alicyclobacillus acidocaldarius Strain Tc-4-1.</title>
        <authorList>
            <person name="Chen Y."/>
            <person name="He Y."/>
            <person name="Zhang B."/>
            <person name="Yang J."/>
            <person name="Li W."/>
            <person name="Dong Z."/>
            <person name="Hu S."/>
        </authorList>
    </citation>
    <scope>NUCLEOTIDE SEQUENCE [LARGE SCALE GENOMIC DNA]</scope>
    <source>
        <strain evidence="2 3">Tc-4-1</strain>
    </source>
</reference>
<accession>F8IFA0</accession>
<reference evidence="3" key="2">
    <citation type="submission" date="2011-06" db="EMBL/GenBank/DDBJ databases">
        <title>The complete genome sequence of Alicyclobacillus acidocaldarius sp. Tc-4-1.</title>
        <authorList>
            <person name="Chen Y."/>
            <person name="He Y."/>
            <person name="Dong Z."/>
            <person name="Hu S."/>
        </authorList>
    </citation>
    <scope>NUCLEOTIDE SEQUENCE [LARGE SCALE GENOMIC DNA]</scope>
    <source>
        <strain evidence="3">Tc-4-1</strain>
    </source>
</reference>
<evidence type="ECO:0000313" key="2">
    <source>
        <dbReference type="EMBL" id="AEJ44066.1"/>
    </source>
</evidence>
<name>F8IFA0_ALIAT</name>
<dbReference type="STRING" id="1048834.TC41_2160"/>